<accession>A0ABM7XXQ6</accession>
<dbReference type="InterPro" id="IPR006311">
    <property type="entry name" value="TAT_signal"/>
</dbReference>
<evidence type="ECO:0000313" key="4">
    <source>
        <dbReference type="EMBL" id="BDG70226.1"/>
    </source>
</evidence>
<keyword evidence="1 2" id="KW-0443">Lipid metabolism</keyword>
<proteinExistence type="predicted"/>
<dbReference type="PROSITE" id="PS51635">
    <property type="entry name" value="PNPLA"/>
    <property type="match status" value="1"/>
</dbReference>
<dbReference type="PROSITE" id="PS51257">
    <property type="entry name" value="PROKAR_LIPOPROTEIN"/>
    <property type="match status" value="1"/>
</dbReference>
<reference evidence="4 5" key="1">
    <citation type="journal article" date="2016" name="Microbes Environ.">
        <title>Phylogenetically diverse aerobic anoxygenic phototrophic bacteria isolated from epilithic biofilms in Tama river, Japan.</title>
        <authorList>
            <person name="Hirose S."/>
            <person name="Matsuura K."/>
            <person name="Haruta S."/>
        </authorList>
    </citation>
    <scope>NUCLEOTIDE SEQUENCE [LARGE SCALE GENOMIC DNA]</scope>
    <source>
        <strain evidence="4 5">S08</strain>
    </source>
</reference>
<evidence type="ECO:0000256" key="2">
    <source>
        <dbReference type="PROSITE-ProRule" id="PRU01161"/>
    </source>
</evidence>
<dbReference type="PROSITE" id="PS51318">
    <property type="entry name" value="TAT"/>
    <property type="match status" value="1"/>
</dbReference>
<keyword evidence="2" id="KW-0442">Lipid degradation</keyword>
<evidence type="ECO:0000256" key="1">
    <source>
        <dbReference type="ARBA" id="ARBA00023098"/>
    </source>
</evidence>
<dbReference type="Pfam" id="PF01734">
    <property type="entry name" value="Patatin"/>
    <property type="match status" value="1"/>
</dbReference>
<keyword evidence="2" id="KW-0378">Hydrolase</keyword>
<sequence>MSPAPSRRALLAGSAALLSGCALPDRGAPVPNTATAGATVLGLPGERFVLPQDLHAIEAEFREAGRRRMRHLGLTHPSQLPRFQLLGVSGGGEDGAFGAGLLCGWTEHGTRPEFELVTGVSTGALTAPFAFLGSEWDGALRSVYTDITPGDVLRSRGLLAAIFNDALADTAPLYRTISRYLDDRMLAAIGRGHQAGRLLLIGSTNLDAQLPVIWNLGAIAASGHPGALDLVRRILLASAAVPGAFPPVMFDVVVNGAPHQEMHVDGGAFSQVFLYPRQVTELRRERLRRGQPVVPATAYIIRNGRLDAQWAAVDRRAMSIAARAISTMIASSGYNDVVRIWNTALRDGIDYNLAYITRDFTGTYSEPFEQAYMRALFDFGYQRARRGYDWARQPPGGS</sequence>
<feature type="active site" description="Proton acceptor" evidence="2">
    <location>
        <position position="265"/>
    </location>
</feature>
<evidence type="ECO:0000313" key="5">
    <source>
        <dbReference type="Proteomes" id="UP000831327"/>
    </source>
</evidence>
<feature type="short sequence motif" description="DGA/G" evidence="2">
    <location>
        <begin position="265"/>
        <end position="267"/>
    </location>
</feature>
<feature type="short sequence motif" description="GXGXXG" evidence="2">
    <location>
        <begin position="90"/>
        <end position="95"/>
    </location>
</feature>
<evidence type="ECO:0000259" key="3">
    <source>
        <dbReference type="PROSITE" id="PS51635"/>
    </source>
</evidence>
<dbReference type="SUPFAM" id="SSF52151">
    <property type="entry name" value="FabD/lysophospholipase-like"/>
    <property type="match status" value="1"/>
</dbReference>
<keyword evidence="4" id="KW-0449">Lipoprotein</keyword>
<keyword evidence="5" id="KW-1185">Reference proteome</keyword>
<dbReference type="RefSeq" id="WP_244457569.1">
    <property type="nucleotide sequence ID" value="NZ_AP025637.1"/>
</dbReference>
<dbReference type="EMBL" id="AP025637">
    <property type="protein sequence ID" value="BDG70226.1"/>
    <property type="molecule type" value="Genomic_DNA"/>
</dbReference>
<dbReference type="InterPro" id="IPR016035">
    <property type="entry name" value="Acyl_Trfase/lysoPLipase"/>
</dbReference>
<dbReference type="InterPro" id="IPR002641">
    <property type="entry name" value="PNPLA_dom"/>
</dbReference>
<protein>
    <submittedName>
        <fullName evidence="4">Lipoprotein</fullName>
    </submittedName>
</protein>
<feature type="short sequence motif" description="GXSXG" evidence="2">
    <location>
        <begin position="119"/>
        <end position="123"/>
    </location>
</feature>
<name>A0ABM7XXQ6_9PROT</name>
<feature type="active site" description="Nucleophile" evidence="2">
    <location>
        <position position="121"/>
    </location>
</feature>
<organism evidence="4 5">
    <name type="scientific">Roseomonas fluvialis</name>
    <dbReference type="NCBI Taxonomy" id="1750527"/>
    <lineage>
        <taxon>Bacteria</taxon>
        <taxon>Pseudomonadati</taxon>
        <taxon>Pseudomonadota</taxon>
        <taxon>Alphaproteobacteria</taxon>
        <taxon>Acetobacterales</taxon>
        <taxon>Roseomonadaceae</taxon>
        <taxon>Roseomonas</taxon>
    </lineage>
</organism>
<feature type="domain" description="PNPLA" evidence="3">
    <location>
        <begin position="86"/>
        <end position="281"/>
    </location>
</feature>
<dbReference type="Proteomes" id="UP000831327">
    <property type="component" value="Chromosome"/>
</dbReference>
<gene>
    <name evidence="4" type="ORF">Rmf_01550</name>
</gene>
<dbReference type="Gene3D" id="3.40.1090.10">
    <property type="entry name" value="Cytosolic phospholipase A2 catalytic domain"/>
    <property type="match status" value="1"/>
</dbReference>